<dbReference type="InterPro" id="IPR029058">
    <property type="entry name" value="AB_hydrolase_fold"/>
</dbReference>
<dbReference type="Pfam" id="PF00561">
    <property type="entry name" value="Abhydrolase_1"/>
    <property type="match status" value="1"/>
</dbReference>
<evidence type="ECO:0000259" key="1">
    <source>
        <dbReference type="Pfam" id="PF00561"/>
    </source>
</evidence>
<proteinExistence type="predicted"/>
<dbReference type="Gene3D" id="3.40.50.1820">
    <property type="entry name" value="alpha/beta hydrolase"/>
    <property type="match status" value="1"/>
</dbReference>
<sequence>MNLNNVFGFIAKSGAKVYIIIYNSNTIFQIYDYGILSLKNTALNIKMLFLLTLLSPRIMKVKITLVLLFTLIAWRSFAQEGKSPFDTTKYGKNTAVGKYAEIRGFKMYYETYGKGEPLLIIHGNGGSINNFLYQIPYFAKNYQVIIADSRSQGKSVDHTDSLSYEMMTDDLNALLDKLNLKQCNVIGWSDGGIEGLMLAMRHPEKVKKLAVTGANLWPDTSAVDPFVYNYALKMNLKGQDTIKKIKNVTPEMKDQLKLLHLLTYAPHIKIADVKKISCPTLVIGGDHDVIVTKHTMLIADLIPNSYLWILPNSGHSTPIYYKDMFNQVVGDFFAKPYRKIEGYGRFN</sequence>
<accession>A0A223NSJ4</accession>
<dbReference type="EMBL" id="CP022743">
    <property type="protein sequence ID" value="ASU32869.1"/>
    <property type="molecule type" value="Genomic_DNA"/>
</dbReference>
<keyword evidence="2" id="KW-0378">Hydrolase</keyword>
<dbReference type="SUPFAM" id="SSF53474">
    <property type="entry name" value="alpha/beta-Hydrolases"/>
    <property type="match status" value="1"/>
</dbReference>
<dbReference type="KEGG" id="muc:MuYL_0969"/>
<dbReference type="PANTHER" id="PTHR43433">
    <property type="entry name" value="HYDROLASE, ALPHA/BETA FOLD FAMILY PROTEIN"/>
    <property type="match status" value="1"/>
</dbReference>
<evidence type="ECO:0000313" key="2">
    <source>
        <dbReference type="EMBL" id="ASU32869.1"/>
    </source>
</evidence>
<dbReference type="GO" id="GO:0046503">
    <property type="term" value="P:glycerolipid catabolic process"/>
    <property type="evidence" value="ECO:0007669"/>
    <property type="project" value="TreeGrafter"/>
</dbReference>
<reference evidence="2 3" key="1">
    <citation type="submission" date="2017-08" db="EMBL/GenBank/DDBJ databases">
        <title>Complete genome sequence of Mucilaginibacter sp. strain BJC16-A31.</title>
        <authorList>
            <consortium name="Henan University of Science and Technology"/>
            <person name="You X."/>
        </authorList>
    </citation>
    <scope>NUCLEOTIDE SEQUENCE [LARGE SCALE GENOMIC DNA]</scope>
    <source>
        <strain evidence="2 3">BJC16-A31</strain>
    </source>
</reference>
<dbReference type="InterPro" id="IPR050471">
    <property type="entry name" value="AB_hydrolase"/>
</dbReference>
<dbReference type="PANTHER" id="PTHR43433:SF5">
    <property type="entry name" value="AB HYDROLASE-1 DOMAIN-CONTAINING PROTEIN"/>
    <property type="match status" value="1"/>
</dbReference>
<protein>
    <submittedName>
        <fullName evidence="2">Alpha/beta hydrolase</fullName>
    </submittedName>
</protein>
<name>A0A223NSJ4_9SPHI</name>
<feature type="domain" description="AB hydrolase-1" evidence="1">
    <location>
        <begin position="117"/>
        <end position="220"/>
    </location>
</feature>
<evidence type="ECO:0000313" key="3">
    <source>
        <dbReference type="Proteomes" id="UP000215002"/>
    </source>
</evidence>
<dbReference type="Proteomes" id="UP000215002">
    <property type="component" value="Chromosome"/>
</dbReference>
<dbReference type="AlphaFoldDB" id="A0A223NSJ4"/>
<dbReference type="GO" id="GO:0004806">
    <property type="term" value="F:triacylglycerol lipase activity"/>
    <property type="evidence" value="ECO:0007669"/>
    <property type="project" value="TreeGrafter"/>
</dbReference>
<keyword evidence="3" id="KW-1185">Reference proteome</keyword>
<dbReference type="InterPro" id="IPR000073">
    <property type="entry name" value="AB_hydrolase_1"/>
</dbReference>
<organism evidence="2 3">
    <name type="scientific">Mucilaginibacter xinganensis</name>
    <dbReference type="NCBI Taxonomy" id="1234841"/>
    <lineage>
        <taxon>Bacteria</taxon>
        <taxon>Pseudomonadati</taxon>
        <taxon>Bacteroidota</taxon>
        <taxon>Sphingobacteriia</taxon>
        <taxon>Sphingobacteriales</taxon>
        <taxon>Sphingobacteriaceae</taxon>
        <taxon>Mucilaginibacter</taxon>
    </lineage>
</organism>
<gene>
    <name evidence="2" type="ORF">MuYL_0969</name>
</gene>